<dbReference type="InterPro" id="IPR011004">
    <property type="entry name" value="Trimer_LpxA-like_sf"/>
</dbReference>
<keyword evidence="2 5" id="KW-0808">Transferase</keyword>
<keyword evidence="6" id="KW-1185">Reference proteome</keyword>
<comment type="similarity">
    <text evidence="1">Belongs to the transferase hexapeptide repeat family.</text>
</comment>
<dbReference type="CDD" id="cd03349">
    <property type="entry name" value="LbH_XAT"/>
    <property type="match status" value="1"/>
</dbReference>
<evidence type="ECO:0000256" key="4">
    <source>
        <dbReference type="ARBA" id="ARBA00023315"/>
    </source>
</evidence>
<dbReference type="SUPFAM" id="SSF51161">
    <property type="entry name" value="Trimeric LpxA-like enzymes"/>
    <property type="match status" value="1"/>
</dbReference>
<sequence length="239" mass="26658">MQISTTAAKTLEERYQLRSSGFRLTGPLKFEPEARIWNARRIQSVQIGKFSSISPQAVVVRVRMGRYCSIGHQVEIGMSRHPVGWLTTSAATYAPEKISPKLSQESNDFDSKPEDTFIGDDVWIGAHVLVPGGIKIGTGAIVAAGSVVTKDVPPYAIVGGNPARVIKYRVDEELIEPLLESKWWEYDVFSAGKREQIDFENPAEALETIEKLKQAAELELLEQVWFRVYTKGENLHVVS</sequence>
<dbReference type="InterPro" id="IPR050179">
    <property type="entry name" value="Trans_hexapeptide_repeat"/>
</dbReference>
<dbReference type="Proteomes" id="UP001595776">
    <property type="component" value="Unassembled WGS sequence"/>
</dbReference>
<keyword evidence="3" id="KW-0677">Repeat</keyword>
<proteinExistence type="inferred from homology"/>
<dbReference type="RefSeq" id="WP_082719643.1">
    <property type="nucleotide sequence ID" value="NZ_JBHSCR010000014.1"/>
</dbReference>
<dbReference type="Gene3D" id="2.160.10.10">
    <property type="entry name" value="Hexapeptide repeat proteins"/>
    <property type="match status" value="1"/>
</dbReference>
<evidence type="ECO:0000256" key="3">
    <source>
        <dbReference type="ARBA" id="ARBA00022737"/>
    </source>
</evidence>
<evidence type="ECO:0000256" key="2">
    <source>
        <dbReference type="ARBA" id="ARBA00022679"/>
    </source>
</evidence>
<dbReference type="GO" id="GO:0016746">
    <property type="term" value="F:acyltransferase activity"/>
    <property type="evidence" value="ECO:0007669"/>
    <property type="project" value="UniProtKB-KW"/>
</dbReference>
<comment type="caution">
    <text evidence="5">The sequence shown here is derived from an EMBL/GenBank/DDBJ whole genome shotgun (WGS) entry which is preliminary data.</text>
</comment>
<protein>
    <submittedName>
        <fullName evidence="5">CatB-related O-acetyltransferase</fullName>
        <ecNumber evidence="5">2.3.1.-</ecNumber>
    </submittedName>
</protein>
<dbReference type="InterPro" id="IPR001451">
    <property type="entry name" value="Hexapep"/>
</dbReference>
<dbReference type="Pfam" id="PF00132">
    <property type="entry name" value="Hexapep"/>
    <property type="match status" value="1"/>
</dbReference>
<evidence type="ECO:0000313" key="5">
    <source>
        <dbReference type="EMBL" id="MFC4348829.1"/>
    </source>
</evidence>
<dbReference type="PROSITE" id="PS00101">
    <property type="entry name" value="HEXAPEP_TRANSFERASES"/>
    <property type="match status" value="1"/>
</dbReference>
<dbReference type="InterPro" id="IPR018357">
    <property type="entry name" value="Hexapep_transf_CS"/>
</dbReference>
<name>A0ABV8UED2_9PROT</name>
<organism evidence="5 6">
    <name type="scientific">Kordiimonas lipolytica</name>
    <dbReference type="NCBI Taxonomy" id="1662421"/>
    <lineage>
        <taxon>Bacteria</taxon>
        <taxon>Pseudomonadati</taxon>
        <taxon>Pseudomonadota</taxon>
        <taxon>Alphaproteobacteria</taxon>
        <taxon>Kordiimonadales</taxon>
        <taxon>Kordiimonadaceae</taxon>
        <taxon>Kordiimonas</taxon>
    </lineage>
</organism>
<keyword evidence="4 5" id="KW-0012">Acyltransferase</keyword>
<evidence type="ECO:0000256" key="1">
    <source>
        <dbReference type="ARBA" id="ARBA00007274"/>
    </source>
</evidence>
<dbReference type="PANTHER" id="PTHR43300:SF11">
    <property type="entry name" value="ACETYLTRANSFERASE RV3034C-RELATED"/>
    <property type="match status" value="1"/>
</dbReference>
<gene>
    <name evidence="5" type="ORF">ACFO5Q_13330</name>
</gene>
<accession>A0ABV8UED2</accession>
<dbReference type="EMBL" id="JBHSCR010000014">
    <property type="protein sequence ID" value="MFC4348829.1"/>
    <property type="molecule type" value="Genomic_DNA"/>
</dbReference>
<dbReference type="EC" id="2.3.1.-" evidence="5"/>
<reference evidence="6" key="1">
    <citation type="journal article" date="2019" name="Int. J. Syst. Evol. Microbiol.">
        <title>The Global Catalogue of Microorganisms (GCM) 10K type strain sequencing project: providing services to taxonomists for standard genome sequencing and annotation.</title>
        <authorList>
            <consortium name="The Broad Institute Genomics Platform"/>
            <consortium name="The Broad Institute Genome Sequencing Center for Infectious Disease"/>
            <person name="Wu L."/>
            <person name="Ma J."/>
        </authorList>
    </citation>
    <scope>NUCLEOTIDE SEQUENCE [LARGE SCALE GENOMIC DNA]</scope>
    <source>
        <strain evidence="6">CGMCC 1.15304</strain>
    </source>
</reference>
<evidence type="ECO:0000313" key="6">
    <source>
        <dbReference type="Proteomes" id="UP001595776"/>
    </source>
</evidence>
<dbReference type="PANTHER" id="PTHR43300">
    <property type="entry name" value="ACETYLTRANSFERASE"/>
    <property type="match status" value="1"/>
</dbReference>